<reference evidence="2 4" key="1">
    <citation type="submission" date="2008-03" db="EMBL/GenBank/DDBJ databases">
        <title>Annotation of Ixodes scapularis.</title>
        <authorList>
            <consortium name="Ixodes scapularis Genome Project Consortium"/>
            <person name="Caler E."/>
            <person name="Hannick L.I."/>
            <person name="Bidwell S."/>
            <person name="Joardar V."/>
            <person name="Thiagarajan M."/>
            <person name="Amedeo P."/>
            <person name="Galinsky K.J."/>
            <person name="Schobel S."/>
            <person name="Inman J."/>
            <person name="Hostetler J."/>
            <person name="Miller J."/>
            <person name="Hammond M."/>
            <person name="Megy K."/>
            <person name="Lawson D."/>
            <person name="Kodira C."/>
            <person name="Sutton G."/>
            <person name="Meyer J."/>
            <person name="Hill C.A."/>
            <person name="Birren B."/>
            <person name="Nene V."/>
            <person name="Collins F."/>
            <person name="Alarcon-Chaidez F."/>
            <person name="Wikel S."/>
            <person name="Strausberg R."/>
        </authorList>
    </citation>
    <scope>NUCLEOTIDE SEQUENCE [LARGE SCALE GENOMIC DNA]</scope>
    <source>
        <strain evidence="4">Wikel</strain>
        <strain evidence="2">Wikel colony</strain>
    </source>
</reference>
<evidence type="ECO:0000313" key="2">
    <source>
        <dbReference type="EMBL" id="EEC10743.1"/>
    </source>
</evidence>
<evidence type="ECO:0000256" key="1">
    <source>
        <dbReference type="SAM" id="SignalP"/>
    </source>
</evidence>
<feature type="signal peptide" evidence="1">
    <location>
        <begin position="1"/>
        <end position="29"/>
    </location>
</feature>
<dbReference type="InParanoid" id="B7PVX1"/>
<keyword evidence="1" id="KW-0732">Signal</keyword>
<feature type="chain" id="PRO_5014568141" description="Secreted protein" evidence="1">
    <location>
        <begin position="30"/>
        <end position="213"/>
    </location>
</feature>
<dbReference type="Proteomes" id="UP000001555">
    <property type="component" value="Unassembled WGS sequence"/>
</dbReference>
<name>B7PVX1_IXOSC</name>
<dbReference type="PaxDb" id="6945-B7PVX1"/>
<gene>
    <name evidence="2" type="ORF">IscW_ISCW008457</name>
</gene>
<dbReference type="EnsemblMetazoa" id="ISCW008457-RA">
    <property type="protein sequence ID" value="ISCW008457-PA"/>
    <property type="gene ID" value="ISCW008457"/>
</dbReference>
<dbReference type="VEuPathDB" id="VectorBase:ISCW008457"/>
<sequence length="213" mass="23218">MGTMNVWYGAALLCTAAVLLGECSRPASAIWLAPSPSAPVNPVFNSSSPVPADNRTFARNATSSGSDSNIAATAPDVFEADNNRFLQQRLRRHLHHHGHHHYHYYDQETSDDGLFTHPVFRILEGLDSSFCVSKLVCEVVARRGIHGFIGTLIGDLFMTMKVSPTDSVAHRFWRAAAIGKHGWLPVCTSAYPECSTGLSHLLPSLLPIARLLG</sequence>
<organism>
    <name type="scientific">Ixodes scapularis</name>
    <name type="common">Black-legged tick</name>
    <name type="synonym">Deer tick</name>
    <dbReference type="NCBI Taxonomy" id="6945"/>
    <lineage>
        <taxon>Eukaryota</taxon>
        <taxon>Metazoa</taxon>
        <taxon>Ecdysozoa</taxon>
        <taxon>Arthropoda</taxon>
        <taxon>Chelicerata</taxon>
        <taxon>Arachnida</taxon>
        <taxon>Acari</taxon>
        <taxon>Parasitiformes</taxon>
        <taxon>Ixodida</taxon>
        <taxon>Ixodoidea</taxon>
        <taxon>Ixodidae</taxon>
        <taxon>Ixodinae</taxon>
        <taxon>Ixodes</taxon>
    </lineage>
</organism>
<evidence type="ECO:0000313" key="3">
    <source>
        <dbReference type="EnsemblMetazoa" id="ISCW008457-PA"/>
    </source>
</evidence>
<dbReference type="AlphaFoldDB" id="B7PVX1"/>
<dbReference type="EMBL" id="DS803087">
    <property type="protein sequence ID" value="EEC10743.1"/>
    <property type="molecule type" value="Genomic_DNA"/>
</dbReference>
<accession>B7PVX1</accession>
<dbReference type="VEuPathDB" id="VectorBase:ISCI008457"/>
<proteinExistence type="predicted"/>
<evidence type="ECO:0000313" key="4">
    <source>
        <dbReference type="Proteomes" id="UP000001555"/>
    </source>
</evidence>
<protein>
    <recommendedName>
        <fullName evidence="5">Secreted protein</fullName>
    </recommendedName>
</protein>
<dbReference type="EMBL" id="ABJB010585991">
    <property type="status" value="NOT_ANNOTATED_CDS"/>
    <property type="molecule type" value="Genomic_DNA"/>
</dbReference>
<dbReference type="HOGENOM" id="CLU_1295639_0_0_1"/>
<reference evidence="3" key="2">
    <citation type="submission" date="2020-05" db="UniProtKB">
        <authorList>
            <consortium name="EnsemblMetazoa"/>
        </authorList>
    </citation>
    <scope>IDENTIFICATION</scope>
    <source>
        <strain evidence="3">wikel</strain>
    </source>
</reference>
<keyword evidence="4" id="KW-1185">Reference proteome</keyword>
<evidence type="ECO:0008006" key="5">
    <source>
        <dbReference type="Google" id="ProtNLM"/>
    </source>
</evidence>